<dbReference type="InterPro" id="IPR001296">
    <property type="entry name" value="Glyco_trans_1"/>
</dbReference>
<dbReference type="RefSeq" id="WP_230097040.1">
    <property type="nucleotide sequence ID" value="NZ_CAKKNS010000005.1"/>
</dbReference>
<feature type="domain" description="Glycosyl transferase family 1" evidence="3">
    <location>
        <begin position="334"/>
        <end position="487"/>
    </location>
</feature>
<dbReference type="Pfam" id="PF00534">
    <property type="entry name" value="Glycos_transf_1"/>
    <property type="match status" value="1"/>
</dbReference>
<gene>
    <name evidence="4" type="primary">gtfA_4</name>
    <name evidence="4" type="ORF">WFA24289_01323</name>
</gene>
<dbReference type="PANTHER" id="PTHR12526">
    <property type="entry name" value="GLYCOSYLTRANSFERASE"/>
    <property type="match status" value="1"/>
</dbReference>
<accession>A0ABN8BH10</accession>
<organism evidence="4 5">
    <name type="scientific">Periweissella fabaria</name>
    <dbReference type="NCBI Taxonomy" id="546157"/>
    <lineage>
        <taxon>Bacteria</taxon>
        <taxon>Bacillati</taxon>
        <taxon>Bacillota</taxon>
        <taxon>Bacilli</taxon>
        <taxon>Lactobacillales</taxon>
        <taxon>Lactobacillaceae</taxon>
        <taxon>Periweissella</taxon>
    </lineage>
</organism>
<reference evidence="4 5" key="1">
    <citation type="submission" date="2021-11" db="EMBL/GenBank/DDBJ databases">
        <authorList>
            <person name="Depoorter E."/>
        </authorList>
    </citation>
    <scope>NUCLEOTIDE SEQUENCE [LARGE SCALE GENOMIC DNA]</scope>
    <source>
        <strain evidence="4 5">LMG 24289</strain>
    </source>
</reference>
<evidence type="ECO:0000256" key="1">
    <source>
        <dbReference type="ARBA" id="ARBA00022676"/>
    </source>
</evidence>
<keyword evidence="2 4" id="KW-0808">Transferase</keyword>
<dbReference type="EC" id="2.4.1.-" evidence="4"/>
<sequence>MIYFIDFGMPVKKSGIEHAAINRMHLFEKHGVDYRLLNRDWDANLHSETRKMGIDDTHLINMFDYYQGSLIMEDKAISAEEVDLGLDPSLLIYTEDIDNKTYEVTRLDGMLFAKIGYRAEDKTVNFVESYDSFGKLIYIDYYDSRGFKTVRCFNFNQTGISNQQWYTPNGKVVISCALKLDGNKNIQLSGFILTKSDGKVYQFDTIDDMFSDFINQINNQTSPGNIMVIDQPIIADEALLNLDKPAYTIAHLHNSHVLDFRSPMTSELNEFFEYQLSNADKYDGFIAATEHQTRDVQARFPDIKKLYTIPVGIVPDELFQEPQIPMAEREYGNITVLARIAHEKRHADIIRAVAKAHEQVPEITLNMYGYANSNELKNELETLITNVHMEKVIKFHEYTTDNDAVLNKAQVFCVTSLFEGFNLAALESSSHGLVGVTYDIEYGPQEIIQDGFSGYIVREHDIDALAEKFVKLFKDQNLLQQMSTNAYVSAKRYSAESIWKKWEQLLKDGSKEA</sequence>
<protein>
    <submittedName>
        <fullName evidence="4">UDP-N-acetylglucosamine--peptide N-acetylglucosaminyltransferase GtfA subunit</fullName>
        <ecNumber evidence="4">2.4.1.-</ecNumber>
    </submittedName>
</protein>
<proteinExistence type="predicted"/>
<dbReference type="Proteomes" id="UP000789707">
    <property type="component" value="Unassembled WGS sequence"/>
</dbReference>
<dbReference type="Gene3D" id="3.40.50.2000">
    <property type="entry name" value="Glycogen Phosphorylase B"/>
    <property type="match status" value="3"/>
</dbReference>
<dbReference type="SUPFAM" id="SSF53756">
    <property type="entry name" value="UDP-Glycosyltransferase/glycogen phosphorylase"/>
    <property type="match status" value="1"/>
</dbReference>
<keyword evidence="1 4" id="KW-0328">Glycosyltransferase</keyword>
<evidence type="ECO:0000256" key="2">
    <source>
        <dbReference type="ARBA" id="ARBA00022679"/>
    </source>
</evidence>
<evidence type="ECO:0000313" key="4">
    <source>
        <dbReference type="EMBL" id="CAH0417006.1"/>
    </source>
</evidence>
<dbReference type="EMBL" id="CAKKNS010000005">
    <property type="protein sequence ID" value="CAH0417006.1"/>
    <property type="molecule type" value="Genomic_DNA"/>
</dbReference>
<name>A0ABN8BH10_9LACO</name>
<dbReference type="PANTHER" id="PTHR12526:SF629">
    <property type="entry name" value="TEICHURONIC ACID BIOSYNTHESIS GLYCOSYLTRANSFERASE TUAH-RELATED"/>
    <property type="match status" value="1"/>
</dbReference>
<evidence type="ECO:0000259" key="3">
    <source>
        <dbReference type="Pfam" id="PF00534"/>
    </source>
</evidence>
<keyword evidence="5" id="KW-1185">Reference proteome</keyword>
<evidence type="ECO:0000313" key="5">
    <source>
        <dbReference type="Proteomes" id="UP000789707"/>
    </source>
</evidence>
<dbReference type="GO" id="GO:0016757">
    <property type="term" value="F:glycosyltransferase activity"/>
    <property type="evidence" value="ECO:0007669"/>
    <property type="project" value="UniProtKB-KW"/>
</dbReference>
<comment type="caution">
    <text evidence="4">The sequence shown here is derived from an EMBL/GenBank/DDBJ whole genome shotgun (WGS) entry which is preliminary data.</text>
</comment>